<dbReference type="VEuPathDB" id="FungiDB:C8Q69DRAFT_507743"/>
<dbReference type="EMBL" id="RCNU01000007">
    <property type="protein sequence ID" value="RWQ94362.1"/>
    <property type="molecule type" value="Genomic_DNA"/>
</dbReference>
<keyword evidence="4" id="KW-1185">Reference proteome</keyword>
<feature type="signal peptide" evidence="2">
    <location>
        <begin position="1"/>
        <end position="22"/>
    </location>
</feature>
<sequence length="220" mass="24281">MTMISFLFILSAWLSAFSMVSATPTAGGASNTTGSSVSSQATNDDGTDDRGGLLHLGVDGVLRNFDDDWNVVSYKQLSPDEITRMLRSLSYDDETNKELVETFRGVDGRTVTDENALLHPDEDAMPVWAPNSKHGDQREVDNSQSTSTNTKALSSRGEGRHKHKPPPLPFPGSPKLPNPLNCMTYRCRRPDDCLLYNHMYHAECYSCIIPAHQNQGRCSS</sequence>
<accession>A0A443HRA5</accession>
<name>A0A443HRA5_BYSSP</name>
<evidence type="ECO:0000256" key="2">
    <source>
        <dbReference type="SAM" id="SignalP"/>
    </source>
</evidence>
<dbReference type="Proteomes" id="UP000283841">
    <property type="component" value="Unassembled WGS sequence"/>
</dbReference>
<reference evidence="3 4" key="1">
    <citation type="journal article" date="2018" name="Front. Microbiol.">
        <title>Genomic and genetic insights into a cosmopolitan fungus, Paecilomyces variotii (Eurotiales).</title>
        <authorList>
            <person name="Urquhart A.S."/>
            <person name="Mondo S.J."/>
            <person name="Makela M.R."/>
            <person name="Hane J.K."/>
            <person name="Wiebenga A."/>
            <person name="He G."/>
            <person name="Mihaltcheva S."/>
            <person name="Pangilinan J."/>
            <person name="Lipzen A."/>
            <person name="Barry K."/>
            <person name="de Vries R.P."/>
            <person name="Grigoriev I.V."/>
            <person name="Idnurm A."/>
        </authorList>
    </citation>
    <scope>NUCLEOTIDE SEQUENCE [LARGE SCALE GENOMIC DNA]</scope>
    <source>
        <strain evidence="3 4">CBS 101075</strain>
    </source>
</reference>
<feature type="compositionally biased region" description="Polar residues" evidence="1">
    <location>
        <begin position="25"/>
        <end position="44"/>
    </location>
</feature>
<comment type="caution">
    <text evidence="3">The sequence shown here is derived from an EMBL/GenBank/DDBJ whole genome shotgun (WGS) entry which is preliminary data.</text>
</comment>
<proteinExistence type="predicted"/>
<evidence type="ECO:0000256" key="1">
    <source>
        <dbReference type="SAM" id="MobiDB-lite"/>
    </source>
</evidence>
<evidence type="ECO:0000313" key="4">
    <source>
        <dbReference type="Proteomes" id="UP000283841"/>
    </source>
</evidence>
<dbReference type="STRING" id="264951.A0A443HRA5"/>
<gene>
    <name evidence="3" type="ORF">C8Q69DRAFT_507743</name>
</gene>
<feature type="compositionally biased region" description="Polar residues" evidence="1">
    <location>
        <begin position="142"/>
        <end position="153"/>
    </location>
</feature>
<feature type="region of interest" description="Disordered" evidence="1">
    <location>
        <begin position="25"/>
        <end position="48"/>
    </location>
</feature>
<dbReference type="AlphaFoldDB" id="A0A443HRA5"/>
<protein>
    <submittedName>
        <fullName evidence="3">Uncharacterized protein</fullName>
    </submittedName>
</protein>
<keyword evidence="2" id="KW-0732">Signal</keyword>
<feature type="compositionally biased region" description="Pro residues" evidence="1">
    <location>
        <begin position="166"/>
        <end position="175"/>
    </location>
</feature>
<organism evidence="3 4">
    <name type="scientific">Byssochlamys spectabilis</name>
    <name type="common">Paecilomyces variotii</name>
    <dbReference type="NCBI Taxonomy" id="264951"/>
    <lineage>
        <taxon>Eukaryota</taxon>
        <taxon>Fungi</taxon>
        <taxon>Dikarya</taxon>
        <taxon>Ascomycota</taxon>
        <taxon>Pezizomycotina</taxon>
        <taxon>Eurotiomycetes</taxon>
        <taxon>Eurotiomycetidae</taxon>
        <taxon>Eurotiales</taxon>
        <taxon>Thermoascaceae</taxon>
        <taxon>Paecilomyces</taxon>
    </lineage>
</organism>
<feature type="chain" id="PRO_5019249106" evidence="2">
    <location>
        <begin position="23"/>
        <end position="220"/>
    </location>
</feature>
<feature type="region of interest" description="Disordered" evidence="1">
    <location>
        <begin position="116"/>
        <end position="175"/>
    </location>
</feature>
<dbReference type="RefSeq" id="XP_028484007.1">
    <property type="nucleotide sequence ID" value="XM_028632915.1"/>
</dbReference>
<dbReference type="GeneID" id="39602192"/>
<evidence type="ECO:0000313" key="3">
    <source>
        <dbReference type="EMBL" id="RWQ94362.1"/>
    </source>
</evidence>